<accession>A0A3S5CB06</accession>
<protein>
    <submittedName>
        <fullName evidence="1">Uncharacterized protein</fullName>
    </submittedName>
</protein>
<comment type="caution">
    <text evidence="1">The sequence shown here is derived from an EMBL/GenBank/DDBJ whole genome shotgun (WGS) entry which is preliminary data.</text>
</comment>
<organism evidence="1 2">
    <name type="scientific">Protopolystoma xenopodis</name>
    <dbReference type="NCBI Taxonomy" id="117903"/>
    <lineage>
        <taxon>Eukaryota</taxon>
        <taxon>Metazoa</taxon>
        <taxon>Spiralia</taxon>
        <taxon>Lophotrochozoa</taxon>
        <taxon>Platyhelminthes</taxon>
        <taxon>Monogenea</taxon>
        <taxon>Polyopisthocotylea</taxon>
        <taxon>Polystomatidea</taxon>
        <taxon>Polystomatidae</taxon>
        <taxon>Protopolystoma</taxon>
    </lineage>
</organism>
<gene>
    <name evidence="1" type="ORF">PXEA_LOCUS62</name>
</gene>
<proteinExistence type="predicted"/>
<evidence type="ECO:0000313" key="2">
    <source>
        <dbReference type="Proteomes" id="UP000784294"/>
    </source>
</evidence>
<dbReference type="Proteomes" id="UP000784294">
    <property type="component" value="Unassembled WGS sequence"/>
</dbReference>
<dbReference type="AlphaFoldDB" id="A0A3S5CB06"/>
<reference evidence="1" key="1">
    <citation type="submission" date="2018-11" db="EMBL/GenBank/DDBJ databases">
        <authorList>
            <consortium name="Pathogen Informatics"/>
        </authorList>
    </citation>
    <scope>NUCLEOTIDE SEQUENCE</scope>
</reference>
<dbReference type="EMBL" id="CAAALY010000131">
    <property type="protein sequence ID" value="VEL06622.1"/>
    <property type="molecule type" value="Genomic_DNA"/>
</dbReference>
<name>A0A3S5CB06_9PLAT</name>
<sequence>MRGTARLFSPPTYLAGCRACTSALLCPKFIYNSPKRFSRSSPMFVTPTLNYASTSGLLCPSSGQTDSHSFGPGYMHINSTTGPPVIKSHVLQTQGISTTNLQRPAYPSYYAPFFAQSGYSYPLEAPPGQSEHYFLPSILSTLSPTAWCSEAGQPLCFRQPNSLPIVYGFAGPQTVYSGQANLPYPCCPVGDRRRFSDFHMRSLISKPRPLKRLKRFFVSCFSCLNCPPLCIRINHTSAPEPLDGQSKLRSDLRIIACPNSRMLPPIPFPLNPVHFSSRHVAAPSRAAGQKYAFVGSRLDLSRLTGDLTPPLGIYSNQSLESLEFHLLEKRCMSNNEVYRIGNDQLMPYEITSGGDLKG</sequence>
<keyword evidence="2" id="KW-1185">Reference proteome</keyword>
<evidence type="ECO:0000313" key="1">
    <source>
        <dbReference type="EMBL" id="VEL06622.1"/>
    </source>
</evidence>